<dbReference type="AlphaFoldDB" id="A0AAD3Y4K0"/>
<protein>
    <submittedName>
        <fullName evidence="1">Uncharacterized protein</fullName>
    </submittedName>
</protein>
<comment type="caution">
    <text evidence="1">The sequence shown here is derived from an EMBL/GenBank/DDBJ whole genome shotgun (WGS) entry which is preliminary data.</text>
</comment>
<name>A0AAD3Y4K0_NEPGR</name>
<proteinExistence type="predicted"/>
<reference evidence="1" key="1">
    <citation type="submission" date="2023-05" db="EMBL/GenBank/DDBJ databases">
        <title>Nepenthes gracilis genome sequencing.</title>
        <authorList>
            <person name="Fukushima K."/>
        </authorList>
    </citation>
    <scope>NUCLEOTIDE SEQUENCE</scope>
    <source>
        <strain evidence="1">SING2019-196</strain>
    </source>
</reference>
<keyword evidence="2" id="KW-1185">Reference proteome</keyword>
<evidence type="ECO:0000313" key="2">
    <source>
        <dbReference type="Proteomes" id="UP001279734"/>
    </source>
</evidence>
<dbReference type="EMBL" id="BSYO01000035">
    <property type="protein sequence ID" value="GMH28933.1"/>
    <property type="molecule type" value="Genomic_DNA"/>
</dbReference>
<dbReference type="Proteomes" id="UP001279734">
    <property type="component" value="Unassembled WGS sequence"/>
</dbReference>
<sequence length="128" mass="15831">MDKGEEASDTPAALVWKNHRRLWLWLWFRYCNRRWWRKWLFQSRNRRVVVKWLTCGRWRWKRLLEKWREFLLWKRQVLKPRVFWGEGYRINFEESTPLPLSCGGRGVLDAPSSWAMHSSFSFPSRKSS</sequence>
<gene>
    <name evidence="1" type="ORF">Nepgr_030776</name>
</gene>
<organism evidence="1 2">
    <name type="scientific">Nepenthes gracilis</name>
    <name type="common">Slender pitcher plant</name>
    <dbReference type="NCBI Taxonomy" id="150966"/>
    <lineage>
        <taxon>Eukaryota</taxon>
        <taxon>Viridiplantae</taxon>
        <taxon>Streptophyta</taxon>
        <taxon>Embryophyta</taxon>
        <taxon>Tracheophyta</taxon>
        <taxon>Spermatophyta</taxon>
        <taxon>Magnoliopsida</taxon>
        <taxon>eudicotyledons</taxon>
        <taxon>Gunneridae</taxon>
        <taxon>Pentapetalae</taxon>
        <taxon>Caryophyllales</taxon>
        <taxon>Nepenthaceae</taxon>
        <taxon>Nepenthes</taxon>
    </lineage>
</organism>
<evidence type="ECO:0000313" key="1">
    <source>
        <dbReference type="EMBL" id="GMH28933.1"/>
    </source>
</evidence>
<accession>A0AAD3Y4K0</accession>